<protein>
    <recommendedName>
        <fullName evidence="2">cyclic-guanylate-specific phosphodiesterase</fullName>
        <ecNumber evidence="2">3.1.4.52</ecNumber>
    </recommendedName>
</protein>
<dbReference type="PANTHER" id="PTHR44757">
    <property type="entry name" value="DIGUANYLATE CYCLASE DGCP"/>
    <property type="match status" value="1"/>
</dbReference>
<dbReference type="SUPFAM" id="SSF141868">
    <property type="entry name" value="EAL domain-like"/>
    <property type="match status" value="1"/>
</dbReference>
<accession>A0A368U2F2</accession>
<evidence type="ECO:0000313" key="9">
    <source>
        <dbReference type="Proteomes" id="UP000252405"/>
    </source>
</evidence>
<dbReference type="Pfam" id="PF00563">
    <property type="entry name" value="EAL"/>
    <property type="match status" value="1"/>
</dbReference>
<comment type="catalytic activity">
    <reaction evidence="4">
        <text>3',3'-c-di-GMP + H2O = 5'-phosphoguanylyl(3'-&gt;5')guanosine + H(+)</text>
        <dbReference type="Rhea" id="RHEA:24902"/>
        <dbReference type="ChEBI" id="CHEBI:15377"/>
        <dbReference type="ChEBI" id="CHEBI:15378"/>
        <dbReference type="ChEBI" id="CHEBI:58754"/>
        <dbReference type="ChEBI" id="CHEBI:58805"/>
        <dbReference type="EC" id="3.1.4.52"/>
    </reaction>
    <physiologicalReaction direction="left-to-right" evidence="4">
        <dbReference type="Rhea" id="RHEA:24903"/>
    </physiologicalReaction>
</comment>
<keyword evidence="5" id="KW-0812">Transmembrane</keyword>
<reference evidence="8 9" key="1">
    <citation type="submission" date="2018-07" db="EMBL/GenBank/DDBJ databases">
        <title>Halomonas montanilacus sp. nov., isolated from Lake Pengyan on Tibetan Plateau.</title>
        <authorList>
            <person name="Lu H."/>
            <person name="Xing P."/>
            <person name="Wu Q."/>
        </authorList>
    </citation>
    <scope>NUCLEOTIDE SEQUENCE [LARGE SCALE GENOMIC DNA]</scope>
    <source>
        <strain evidence="8 9">PYC7W</strain>
    </source>
</reference>
<dbReference type="Pfam" id="PF00990">
    <property type="entry name" value="GGDEF"/>
    <property type="match status" value="1"/>
</dbReference>
<dbReference type="InterPro" id="IPR000160">
    <property type="entry name" value="GGDEF_dom"/>
</dbReference>
<evidence type="ECO:0000256" key="3">
    <source>
        <dbReference type="ARBA" id="ARBA00022636"/>
    </source>
</evidence>
<dbReference type="InterPro" id="IPR043128">
    <property type="entry name" value="Rev_trsase/Diguanyl_cyclase"/>
</dbReference>
<dbReference type="InterPro" id="IPR029787">
    <property type="entry name" value="Nucleotide_cyclase"/>
</dbReference>
<evidence type="ECO:0000256" key="5">
    <source>
        <dbReference type="SAM" id="Phobius"/>
    </source>
</evidence>
<organism evidence="8 9">
    <name type="scientific">Billgrantia montanilacus</name>
    <dbReference type="NCBI Taxonomy" id="2282305"/>
    <lineage>
        <taxon>Bacteria</taxon>
        <taxon>Pseudomonadati</taxon>
        <taxon>Pseudomonadota</taxon>
        <taxon>Gammaproteobacteria</taxon>
        <taxon>Oceanospirillales</taxon>
        <taxon>Halomonadaceae</taxon>
        <taxon>Billgrantia</taxon>
    </lineage>
</organism>
<dbReference type="Gene3D" id="3.30.70.270">
    <property type="match status" value="1"/>
</dbReference>
<evidence type="ECO:0000313" key="8">
    <source>
        <dbReference type="EMBL" id="RCV90272.1"/>
    </source>
</evidence>
<feature type="domain" description="EAL" evidence="6">
    <location>
        <begin position="277"/>
        <end position="531"/>
    </location>
</feature>
<dbReference type="PANTHER" id="PTHR44757:SF2">
    <property type="entry name" value="BIOFILM ARCHITECTURE MAINTENANCE PROTEIN MBAA"/>
    <property type="match status" value="1"/>
</dbReference>
<dbReference type="FunFam" id="3.30.70.270:FF:000001">
    <property type="entry name" value="Diguanylate cyclase domain protein"/>
    <property type="match status" value="1"/>
</dbReference>
<keyword evidence="9" id="KW-1185">Reference proteome</keyword>
<dbReference type="InterPro" id="IPR035919">
    <property type="entry name" value="EAL_sf"/>
</dbReference>
<keyword evidence="5" id="KW-0472">Membrane</keyword>
<dbReference type="NCBIfam" id="TIGR00254">
    <property type="entry name" value="GGDEF"/>
    <property type="match status" value="1"/>
</dbReference>
<feature type="domain" description="GGDEF" evidence="7">
    <location>
        <begin position="135"/>
        <end position="268"/>
    </location>
</feature>
<evidence type="ECO:0000256" key="1">
    <source>
        <dbReference type="ARBA" id="ARBA00001946"/>
    </source>
</evidence>
<dbReference type="SMART" id="SM00267">
    <property type="entry name" value="GGDEF"/>
    <property type="match status" value="1"/>
</dbReference>
<name>A0A368U2F2_9GAMM</name>
<dbReference type="GO" id="GO:0071732">
    <property type="term" value="P:cellular response to nitric oxide"/>
    <property type="evidence" value="ECO:0007669"/>
    <property type="project" value="UniProtKB-ARBA"/>
</dbReference>
<dbReference type="SUPFAM" id="SSF55073">
    <property type="entry name" value="Nucleotide cyclase"/>
    <property type="match status" value="1"/>
</dbReference>
<gene>
    <name evidence="8" type="ORF">DU505_07535</name>
</gene>
<evidence type="ECO:0000259" key="6">
    <source>
        <dbReference type="PROSITE" id="PS50883"/>
    </source>
</evidence>
<evidence type="ECO:0000256" key="2">
    <source>
        <dbReference type="ARBA" id="ARBA00012282"/>
    </source>
</evidence>
<dbReference type="FunFam" id="3.20.20.450:FF:000001">
    <property type="entry name" value="Cyclic di-GMP phosphodiesterase yahA"/>
    <property type="match status" value="1"/>
</dbReference>
<feature type="transmembrane region" description="Helical" evidence="5">
    <location>
        <begin position="58"/>
        <end position="81"/>
    </location>
</feature>
<comment type="caution">
    <text evidence="8">The sequence shown here is derived from an EMBL/GenBank/DDBJ whole genome shotgun (WGS) entry which is preliminary data.</text>
</comment>
<evidence type="ECO:0000256" key="4">
    <source>
        <dbReference type="ARBA" id="ARBA00051114"/>
    </source>
</evidence>
<dbReference type="InterPro" id="IPR001633">
    <property type="entry name" value="EAL_dom"/>
</dbReference>
<dbReference type="AlphaFoldDB" id="A0A368U2F2"/>
<dbReference type="EC" id="3.1.4.52" evidence="2"/>
<dbReference type="Gene3D" id="3.20.20.450">
    <property type="entry name" value="EAL domain"/>
    <property type="match status" value="1"/>
</dbReference>
<evidence type="ECO:0000259" key="7">
    <source>
        <dbReference type="PROSITE" id="PS50887"/>
    </source>
</evidence>
<dbReference type="CDD" id="cd01948">
    <property type="entry name" value="EAL"/>
    <property type="match status" value="1"/>
</dbReference>
<comment type="cofactor">
    <cofactor evidence="1">
        <name>Mg(2+)</name>
        <dbReference type="ChEBI" id="CHEBI:18420"/>
    </cofactor>
</comment>
<keyword evidence="5" id="KW-1133">Transmembrane helix</keyword>
<sequence length="541" mass="61207">MVPASGAIGGPVAVKVNPWDETRRYTVTRELFEFPVAIVVGLSEAERLAEAEQSEQTYLWYATLASLLLLAILSLLGRLSWRLQRTQSRIMEERVDHARRVEYLAFHDNLTGLPNRAYFTRLLTQGMQHSRRYGKRQALLFLDLDRFKAINDSLGHDAGDDLLKEMGKRLSGAVRESDVVARLGGDEFVVLIPEVIDESQVTVVADKILAAVSLPFTLVGQEFRITVSIGIAMFPQDGEDEQTLMKHADVAMYHAKEQGKNNAQFYSTQLSTDSLERLALESSMRKALENREFRLYYQSKQDMLTGRVTGMEALLRWQHPDLGLIAPMQFIPLAEENGLIVPIGRWVFNTACRQNVEWQMQGFPPLSMAVNLSARQFLDEHLLGDIKTTLEETGMAPELLELEITESMMMLDMPRTVRILKDLKRMGVRIAIDDFGTGYSSLSKLKDFPLDTIKIDGSFIQDLVNSAEDRSLTEAIIELGKSLGLTVVAEGVESIEQADYLRVHSCDQFQGFYINMPMPATEFEMSMRDQFRRFEDSNPSE</sequence>
<dbReference type="EMBL" id="QPII01000004">
    <property type="protein sequence ID" value="RCV90272.1"/>
    <property type="molecule type" value="Genomic_DNA"/>
</dbReference>
<dbReference type="PROSITE" id="PS50883">
    <property type="entry name" value="EAL"/>
    <property type="match status" value="1"/>
</dbReference>
<dbReference type="PROSITE" id="PS50887">
    <property type="entry name" value="GGDEF"/>
    <property type="match status" value="1"/>
</dbReference>
<dbReference type="CDD" id="cd01949">
    <property type="entry name" value="GGDEF"/>
    <property type="match status" value="1"/>
</dbReference>
<dbReference type="Proteomes" id="UP000252405">
    <property type="component" value="Unassembled WGS sequence"/>
</dbReference>
<proteinExistence type="predicted"/>
<dbReference type="GO" id="GO:0071111">
    <property type="term" value="F:cyclic-guanylate-specific phosphodiesterase activity"/>
    <property type="evidence" value="ECO:0007669"/>
    <property type="project" value="UniProtKB-EC"/>
</dbReference>
<keyword evidence="3" id="KW-0973">c-di-GMP</keyword>
<dbReference type="OrthoDB" id="5777683at2"/>
<dbReference type="InterPro" id="IPR052155">
    <property type="entry name" value="Biofilm_reg_signaling"/>
</dbReference>
<dbReference type="SMART" id="SM00052">
    <property type="entry name" value="EAL"/>
    <property type="match status" value="1"/>
</dbReference>